<evidence type="ECO:0000313" key="1">
    <source>
        <dbReference type="EMBL" id="GAD15208.1"/>
    </source>
</evidence>
<gene>
    <name evidence="1" type="ORF">GBL_3425</name>
</gene>
<evidence type="ECO:0000313" key="2">
    <source>
        <dbReference type="Proteomes" id="UP000016424"/>
    </source>
</evidence>
<name>U2YDM5_GEOKU</name>
<protein>
    <submittedName>
        <fullName evidence="1">Thioester dehydrase</fullName>
    </submittedName>
</protein>
<organism evidence="1 2">
    <name type="scientific">Geobacillus kaustophilus GBlys</name>
    <dbReference type="NCBI Taxonomy" id="1337888"/>
    <lineage>
        <taxon>Bacteria</taxon>
        <taxon>Bacillati</taxon>
        <taxon>Bacillota</taxon>
        <taxon>Bacilli</taxon>
        <taxon>Bacillales</taxon>
        <taxon>Anoxybacillaceae</taxon>
        <taxon>Geobacillus</taxon>
        <taxon>Geobacillus thermoleovorans group</taxon>
    </lineage>
</organism>
<comment type="caution">
    <text evidence="1">The sequence shown here is derived from an EMBL/GenBank/DDBJ whole genome shotgun (WGS) entry which is preliminary data.</text>
</comment>
<reference evidence="2" key="1">
    <citation type="journal article" date="2013" name="Genome">
        <title>Draft Genome Sequence of Geobacillus kaustophilus GBlys, a Lysogenic Strain with Bacteriophage phiOH2.</title>
        <authorList>
            <person name="Doi K."/>
            <person name="Mori K."/>
            <person name="Martono H."/>
            <person name="Nagayoshi Y."/>
            <person name="Fujino Y."/>
            <person name="Tashiro K."/>
            <person name="Kuhara S."/>
            <person name="Ohshima T."/>
        </authorList>
    </citation>
    <scope>NUCLEOTIDE SEQUENCE [LARGE SCALE GENOMIC DNA]</scope>
    <source>
        <strain evidence="2">GBlys</strain>
    </source>
</reference>
<dbReference type="Proteomes" id="UP000016424">
    <property type="component" value="Unassembled WGS sequence"/>
</dbReference>
<dbReference type="AlphaFoldDB" id="U2YDM5"/>
<dbReference type="EMBL" id="BASG01000058">
    <property type="protein sequence ID" value="GAD15208.1"/>
    <property type="molecule type" value="Genomic_DNA"/>
</dbReference>
<sequence length="41" mass="4576">MKIVKQIGSYHTAQATIRRAKDNKKVAKGQLIFYLPEGGES</sequence>
<accession>U2YDM5</accession>
<proteinExistence type="predicted"/>